<keyword evidence="2" id="KW-0560">Oxidoreductase</keyword>
<dbReference type="AlphaFoldDB" id="A0A6A5UEH2"/>
<feature type="non-terminal residue" evidence="4">
    <location>
        <position position="1"/>
    </location>
</feature>
<evidence type="ECO:0000256" key="2">
    <source>
        <dbReference type="ARBA" id="ARBA00023002"/>
    </source>
</evidence>
<dbReference type="EMBL" id="ML976979">
    <property type="protein sequence ID" value="KAF1962132.1"/>
    <property type="molecule type" value="Genomic_DNA"/>
</dbReference>
<accession>A0A6A5UEH2</accession>
<gene>
    <name evidence="4" type="ORF">CC80DRAFT_358382</name>
</gene>
<dbReference type="InterPro" id="IPR021765">
    <property type="entry name" value="UstYa-like"/>
</dbReference>
<evidence type="ECO:0000256" key="1">
    <source>
        <dbReference type="ARBA" id="ARBA00004685"/>
    </source>
</evidence>
<evidence type="ECO:0000313" key="5">
    <source>
        <dbReference type="Proteomes" id="UP000800035"/>
    </source>
</evidence>
<dbReference type="PANTHER" id="PTHR33365">
    <property type="entry name" value="YALI0B05434P"/>
    <property type="match status" value="1"/>
</dbReference>
<name>A0A6A5UEH2_9PLEO</name>
<dbReference type="PANTHER" id="PTHR33365:SF11">
    <property type="entry name" value="TAT PATHWAY SIGNAL SEQUENCE"/>
    <property type="match status" value="1"/>
</dbReference>
<reference evidence="4" key="1">
    <citation type="journal article" date="2020" name="Stud. Mycol.">
        <title>101 Dothideomycetes genomes: a test case for predicting lifestyles and emergence of pathogens.</title>
        <authorList>
            <person name="Haridas S."/>
            <person name="Albert R."/>
            <person name="Binder M."/>
            <person name="Bloem J."/>
            <person name="Labutti K."/>
            <person name="Salamov A."/>
            <person name="Andreopoulos B."/>
            <person name="Baker S."/>
            <person name="Barry K."/>
            <person name="Bills G."/>
            <person name="Bluhm B."/>
            <person name="Cannon C."/>
            <person name="Castanera R."/>
            <person name="Culley D."/>
            <person name="Daum C."/>
            <person name="Ezra D."/>
            <person name="Gonzalez J."/>
            <person name="Henrissat B."/>
            <person name="Kuo A."/>
            <person name="Liang C."/>
            <person name="Lipzen A."/>
            <person name="Lutzoni F."/>
            <person name="Magnuson J."/>
            <person name="Mondo S."/>
            <person name="Nolan M."/>
            <person name="Ohm R."/>
            <person name="Pangilinan J."/>
            <person name="Park H.-J."/>
            <person name="Ramirez L."/>
            <person name="Alfaro M."/>
            <person name="Sun H."/>
            <person name="Tritt A."/>
            <person name="Yoshinaga Y."/>
            <person name="Zwiers L.-H."/>
            <person name="Turgeon B."/>
            <person name="Goodwin S."/>
            <person name="Spatafora J."/>
            <person name="Crous P."/>
            <person name="Grigoriev I."/>
        </authorList>
    </citation>
    <scope>NUCLEOTIDE SEQUENCE</scope>
    <source>
        <strain evidence="4">CBS 675.92</strain>
    </source>
</reference>
<dbReference type="GO" id="GO:0016491">
    <property type="term" value="F:oxidoreductase activity"/>
    <property type="evidence" value="ECO:0007669"/>
    <property type="project" value="UniProtKB-KW"/>
</dbReference>
<organism evidence="4 5">
    <name type="scientific">Byssothecium circinans</name>
    <dbReference type="NCBI Taxonomy" id="147558"/>
    <lineage>
        <taxon>Eukaryota</taxon>
        <taxon>Fungi</taxon>
        <taxon>Dikarya</taxon>
        <taxon>Ascomycota</taxon>
        <taxon>Pezizomycotina</taxon>
        <taxon>Dothideomycetes</taxon>
        <taxon>Pleosporomycetidae</taxon>
        <taxon>Pleosporales</taxon>
        <taxon>Massarineae</taxon>
        <taxon>Massarinaceae</taxon>
        <taxon>Byssothecium</taxon>
    </lineage>
</organism>
<dbReference type="GO" id="GO:0043386">
    <property type="term" value="P:mycotoxin biosynthetic process"/>
    <property type="evidence" value="ECO:0007669"/>
    <property type="project" value="InterPro"/>
</dbReference>
<feature type="non-terminal residue" evidence="4">
    <location>
        <position position="150"/>
    </location>
</feature>
<dbReference type="OrthoDB" id="3687641at2759"/>
<comment type="similarity">
    <text evidence="3">Belongs to the ustYa family.</text>
</comment>
<protein>
    <recommendedName>
        <fullName evidence="6">Tat pathway signal sequence</fullName>
    </recommendedName>
</protein>
<evidence type="ECO:0008006" key="6">
    <source>
        <dbReference type="Google" id="ProtNLM"/>
    </source>
</evidence>
<evidence type="ECO:0000256" key="3">
    <source>
        <dbReference type="ARBA" id="ARBA00035112"/>
    </source>
</evidence>
<dbReference type="Pfam" id="PF11807">
    <property type="entry name" value="UstYa"/>
    <property type="match status" value="1"/>
</dbReference>
<evidence type="ECO:0000313" key="4">
    <source>
        <dbReference type="EMBL" id="KAF1962132.1"/>
    </source>
</evidence>
<keyword evidence="5" id="KW-1185">Reference proteome</keyword>
<comment type="pathway">
    <text evidence="1">Mycotoxin biosynthesis.</text>
</comment>
<proteinExistence type="inferred from homology"/>
<dbReference type="Proteomes" id="UP000800035">
    <property type="component" value="Unassembled WGS sequence"/>
</dbReference>
<sequence length="150" mass="17223">GTTKSVWQMNHTFADKPSPESEAAWQSIIPDGRGFVTHPTLAPTNASLSVFHEIHCLHTIRVAYYISLHDNAVLKNSSYRDPYLEEVKARTVVSHIQHCFDYVRQALMCAADTNFEKPEKGSGVTDGWGVERQCRNYWDVVEWAERWRNN</sequence>